<reference evidence="2" key="1">
    <citation type="submission" date="2014-11" db="EMBL/GenBank/DDBJ databases">
        <authorList>
            <person name="Otto D Thomas"/>
            <person name="Naeem Raeece"/>
        </authorList>
    </citation>
    <scope>NUCLEOTIDE SEQUENCE</scope>
</reference>
<dbReference type="PhylomeDB" id="A0A0G4FRU4"/>
<name>A0A0G4FRU4_9ALVE</name>
<protein>
    <submittedName>
        <fullName evidence="2">Uncharacterized protein</fullName>
    </submittedName>
</protein>
<feature type="compositionally biased region" description="Pro residues" evidence="1">
    <location>
        <begin position="62"/>
        <end position="78"/>
    </location>
</feature>
<dbReference type="EMBL" id="CDMZ01000569">
    <property type="protein sequence ID" value="CEM17049.1"/>
    <property type="molecule type" value="Genomic_DNA"/>
</dbReference>
<sequence length="152" mass="15781">MQRGTQWPAKKFSFQLADEGEGVVGLREASRFTHLREGHQEISSTEAQASASSSYFSALPSALPPSLPPPAPAEPSDPSPAQTEALVREAGAAGARARSPSPAMSNRASIDSGESPLPDFFVLLGSLIKGTILDPSGSFVGKAGEGSRPHLL</sequence>
<accession>A0A0G4FRU4</accession>
<dbReference type="VEuPathDB" id="CryptoDB:Cvel_18356"/>
<evidence type="ECO:0000256" key="1">
    <source>
        <dbReference type="SAM" id="MobiDB-lite"/>
    </source>
</evidence>
<dbReference type="AlphaFoldDB" id="A0A0G4FRU4"/>
<gene>
    <name evidence="2" type="ORF">Cvel_18356</name>
</gene>
<feature type="compositionally biased region" description="Low complexity" evidence="1">
    <location>
        <begin position="43"/>
        <end position="61"/>
    </location>
</feature>
<feature type="region of interest" description="Disordered" evidence="1">
    <location>
        <begin position="36"/>
        <end position="112"/>
    </location>
</feature>
<evidence type="ECO:0000313" key="2">
    <source>
        <dbReference type="EMBL" id="CEM17049.1"/>
    </source>
</evidence>
<feature type="compositionally biased region" description="Low complexity" evidence="1">
    <location>
        <begin position="90"/>
        <end position="103"/>
    </location>
</feature>
<proteinExistence type="predicted"/>
<organism evidence="2">
    <name type="scientific">Chromera velia CCMP2878</name>
    <dbReference type="NCBI Taxonomy" id="1169474"/>
    <lineage>
        <taxon>Eukaryota</taxon>
        <taxon>Sar</taxon>
        <taxon>Alveolata</taxon>
        <taxon>Colpodellida</taxon>
        <taxon>Chromeraceae</taxon>
        <taxon>Chromera</taxon>
    </lineage>
</organism>